<dbReference type="Pfam" id="PF08409">
    <property type="entry name" value="TMTC_DUF1736"/>
    <property type="match status" value="1"/>
</dbReference>
<organism evidence="6 7">
    <name type="scientific">Effrenium voratum</name>
    <dbReference type="NCBI Taxonomy" id="2562239"/>
    <lineage>
        <taxon>Eukaryota</taxon>
        <taxon>Sar</taxon>
        <taxon>Alveolata</taxon>
        <taxon>Dinophyceae</taxon>
        <taxon>Suessiales</taxon>
        <taxon>Symbiodiniaceae</taxon>
        <taxon>Effrenium</taxon>
    </lineage>
</organism>
<keyword evidence="3 4" id="KW-0472">Membrane</keyword>
<protein>
    <recommendedName>
        <fullName evidence="5">DUF1736 domain-containing protein</fullName>
    </recommendedName>
</protein>
<evidence type="ECO:0000259" key="5">
    <source>
        <dbReference type="Pfam" id="PF08409"/>
    </source>
</evidence>
<dbReference type="InterPro" id="IPR013618">
    <property type="entry name" value="TMTC_DUF1736"/>
</dbReference>
<keyword evidence="7" id="KW-1185">Reference proteome</keyword>
<dbReference type="GO" id="GO:0035269">
    <property type="term" value="P:protein O-linked glycosylation via mannose"/>
    <property type="evidence" value="ECO:0007669"/>
    <property type="project" value="TreeGrafter"/>
</dbReference>
<evidence type="ECO:0000313" key="6">
    <source>
        <dbReference type="EMBL" id="CAJ1409591.1"/>
    </source>
</evidence>
<feature type="transmembrane region" description="Helical" evidence="4">
    <location>
        <begin position="456"/>
        <end position="480"/>
    </location>
</feature>
<dbReference type="PANTHER" id="PTHR44227:SF3">
    <property type="entry name" value="PROTEIN O-MANNOSYL-TRANSFERASE TMTC4"/>
    <property type="match status" value="1"/>
</dbReference>
<dbReference type="AlphaFoldDB" id="A0AA36JR03"/>
<feature type="transmembrane region" description="Helical" evidence="4">
    <location>
        <begin position="303"/>
        <end position="331"/>
    </location>
</feature>
<evidence type="ECO:0000256" key="2">
    <source>
        <dbReference type="ARBA" id="ARBA00022803"/>
    </source>
</evidence>
<dbReference type="Proteomes" id="UP001178507">
    <property type="component" value="Unassembled WGS sequence"/>
</dbReference>
<feature type="transmembrane region" description="Helical" evidence="4">
    <location>
        <begin position="486"/>
        <end position="505"/>
    </location>
</feature>
<reference evidence="6" key="1">
    <citation type="submission" date="2023-08" db="EMBL/GenBank/DDBJ databases">
        <authorList>
            <person name="Chen Y."/>
            <person name="Shah S."/>
            <person name="Dougan E. K."/>
            <person name="Thang M."/>
            <person name="Chan C."/>
        </authorList>
    </citation>
    <scope>NUCLEOTIDE SEQUENCE</scope>
</reference>
<dbReference type="InterPro" id="IPR052346">
    <property type="entry name" value="O-mannosyl-transferase_TMTC"/>
</dbReference>
<dbReference type="PANTHER" id="PTHR44227">
    <property type="match status" value="1"/>
</dbReference>
<feature type="domain" description="DUF1736" evidence="5">
    <location>
        <begin position="373"/>
        <end position="439"/>
    </location>
</feature>
<dbReference type="GO" id="GO:0030968">
    <property type="term" value="P:endoplasmic reticulum unfolded protein response"/>
    <property type="evidence" value="ECO:0007669"/>
    <property type="project" value="TreeGrafter"/>
</dbReference>
<dbReference type="EMBL" id="CAUJNA010003774">
    <property type="protein sequence ID" value="CAJ1409591.1"/>
    <property type="molecule type" value="Genomic_DNA"/>
</dbReference>
<sequence length="536" mass="58550">MAHLEESWARGEALLSLQRKFGDLAIRAQDGEVPASRLLLAAASKALAAKVEATDGDPFVWHWPQVPAAVARGIVAYSCGASRPFAECSASEAQMAWSVLRTGTPVQETEGAAKSAVASRGQEGSVASSVLPLCMVGASLMAYYPVVNFNMETGGFFMDDAMIRRNAVVVDEALDLQRLWRTDYWGLEMFDPNTWTHKSFRPFTVLTFRWNYLAHGFGSCGFHLTNALLHGLCSLQLGAFGGSSLRLPPRWAALLACLFAIHPVHTESICYVVGRADIICAQVLLLAMQFYGRVLSGGSWAWLRLLCCTALVVLAGLCKETGFTFFGLLVIWEVLKMRGGLHAWLRVLGLLVIGAAACAVRVWYTAGTQIARMDPYSNPIAASDDPYTRVLSYALVHGMYMKLLLWPLFLCYDYSMDAVPLVQSAADVRLLLPCAAYLGFLAAGCRALGRRSYGQAPVLGLAIFVLSFLPMTNILFPIGTLVAERLLYIPSMGFLVVLVCFAKGLEKVQFAVRRPFSFGWHWSLCSSFGGGYAIRG</sequence>
<accession>A0AA36JR03</accession>
<proteinExistence type="predicted"/>
<keyword evidence="2" id="KW-0802">TPR repeat</keyword>
<dbReference type="GO" id="GO:0005783">
    <property type="term" value="C:endoplasmic reticulum"/>
    <property type="evidence" value="ECO:0007669"/>
    <property type="project" value="TreeGrafter"/>
</dbReference>
<feature type="transmembrane region" description="Helical" evidence="4">
    <location>
        <begin position="390"/>
        <end position="410"/>
    </location>
</feature>
<dbReference type="GO" id="GO:0000030">
    <property type="term" value="F:mannosyltransferase activity"/>
    <property type="evidence" value="ECO:0007669"/>
    <property type="project" value="TreeGrafter"/>
</dbReference>
<evidence type="ECO:0000256" key="1">
    <source>
        <dbReference type="ARBA" id="ARBA00022737"/>
    </source>
</evidence>
<feature type="transmembrane region" description="Helical" evidence="4">
    <location>
        <begin position="430"/>
        <end position="449"/>
    </location>
</feature>
<keyword evidence="4" id="KW-0812">Transmembrane</keyword>
<name>A0AA36JR03_9DINO</name>
<comment type="caution">
    <text evidence="6">The sequence shown here is derived from an EMBL/GenBank/DDBJ whole genome shotgun (WGS) entry which is preliminary data.</text>
</comment>
<keyword evidence="4" id="KW-1133">Transmembrane helix</keyword>
<feature type="transmembrane region" description="Helical" evidence="4">
    <location>
        <begin position="343"/>
        <end position="364"/>
    </location>
</feature>
<evidence type="ECO:0000256" key="3">
    <source>
        <dbReference type="ARBA" id="ARBA00023136"/>
    </source>
</evidence>
<evidence type="ECO:0000256" key="4">
    <source>
        <dbReference type="SAM" id="Phobius"/>
    </source>
</evidence>
<gene>
    <name evidence="6" type="ORF">EVOR1521_LOCUS30644</name>
</gene>
<evidence type="ECO:0000313" key="7">
    <source>
        <dbReference type="Proteomes" id="UP001178507"/>
    </source>
</evidence>
<keyword evidence="1" id="KW-0677">Repeat</keyword>